<dbReference type="InterPro" id="IPR010982">
    <property type="entry name" value="Lambda_DNA-bd_dom_sf"/>
</dbReference>
<comment type="caution">
    <text evidence="2">The sequence shown here is derived from an EMBL/GenBank/DDBJ whole genome shotgun (WGS) entry which is preliminary data.</text>
</comment>
<dbReference type="RefSeq" id="WP_157568215.1">
    <property type="nucleotide sequence ID" value="NZ_WPIK01000013.1"/>
</dbReference>
<keyword evidence="3" id="KW-1185">Reference proteome</keyword>
<dbReference type="Gene3D" id="1.10.260.40">
    <property type="entry name" value="lambda repressor-like DNA-binding domains"/>
    <property type="match status" value="1"/>
</dbReference>
<name>A0A7K1SZL4_9SPHI</name>
<dbReference type="Proteomes" id="UP000462014">
    <property type="component" value="Unassembled WGS sequence"/>
</dbReference>
<feature type="domain" description="HTH cro/C1-type" evidence="1">
    <location>
        <begin position="26"/>
        <end position="70"/>
    </location>
</feature>
<dbReference type="SUPFAM" id="SSF47413">
    <property type="entry name" value="lambda repressor-like DNA-binding domains"/>
    <property type="match status" value="1"/>
</dbReference>
<proteinExistence type="predicted"/>
<evidence type="ECO:0000313" key="2">
    <source>
        <dbReference type="EMBL" id="MVN22697.1"/>
    </source>
</evidence>
<reference evidence="2 3" key="1">
    <citation type="submission" date="2019-12" db="EMBL/GenBank/DDBJ databases">
        <title>Mucilaginibacter sp. HMF7410 genome sequencing and assembly.</title>
        <authorList>
            <person name="Kang H."/>
            <person name="Cha I."/>
            <person name="Kim H."/>
            <person name="Joh K."/>
        </authorList>
    </citation>
    <scope>NUCLEOTIDE SEQUENCE [LARGE SCALE GENOMIC DNA]</scope>
    <source>
        <strain evidence="2 3">HMF7410</strain>
    </source>
</reference>
<dbReference type="CDD" id="cd00093">
    <property type="entry name" value="HTH_XRE"/>
    <property type="match status" value="1"/>
</dbReference>
<dbReference type="InterPro" id="IPR001387">
    <property type="entry name" value="Cro/C1-type_HTH"/>
</dbReference>
<dbReference type="Pfam" id="PF01381">
    <property type="entry name" value="HTH_3"/>
    <property type="match status" value="1"/>
</dbReference>
<dbReference type="PROSITE" id="PS50943">
    <property type="entry name" value="HTH_CROC1"/>
    <property type="match status" value="1"/>
</dbReference>
<dbReference type="AlphaFoldDB" id="A0A7K1SZL4"/>
<evidence type="ECO:0000313" key="3">
    <source>
        <dbReference type="Proteomes" id="UP000462014"/>
    </source>
</evidence>
<sequence length="116" mass="13533">MITREEILASPEYWFESLQNELYRQLVAYLEKEGINQTELAARLNVSKGYITQILSGNFNHTLKKLIELSLSVGLVPQITYTPIDEVIRKDCQQKELLKELDETENFNKSYTPEHQ</sequence>
<dbReference type="EMBL" id="WPIK01000013">
    <property type="protein sequence ID" value="MVN22697.1"/>
    <property type="molecule type" value="Genomic_DNA"/>
</dbReference>
<evidence type="ECO:0000259" key="1">
    <source>
        <dbReference type="PROSITE" id="PS50943"/>
    </source>
</evidence>
<accession>A0A7K1SZL4</accession>
<gene>
    <name evidence="2" type="ORF">GO621_14295</name>
</gene>
<protein>
    <submittedName>
        <fullName evidence="2">Helix-turn-helix domain-containing protein</fullName>
    </submittedName>
</protein>
<dbReference type="GO" id="GO:0003677">
    <property type="term" value="F:DNA binding"/>
    <property type="evidence" value="ECO:0007669"/>
    <property type="project" value="InterPro"/>
</dbReference>
<organism evidence="2 3">
    <name type="scientific">Mucilaginibacter arboris</name>
    <dbReference type="NCBI Taxonomy" id="2682090"/>
    <lineage>
        <taxon>Bacteria</taxon>
        <taxon>Pseudomonadati</taxon>
        <taxon>Bacteroidota</taxon>
        <taxon>Sphingobacteriia</taxon>
        <taxon>Sphingobacteriales</taxon>
        <taxon>Sphingobacteriaceae</taxon>
        <taxon>Mucilaginibacter</taxon>
    </lineage>
</organism>